<evidence type="ECO:0000313" key="3">
    <source>
        <dbReference type="EMBL" id="MBR9727133.1"/>
    </source>
</evidence>
<dbReference type="PANTHER" id="PTHR10357:SF205">
    <property type="entry name" value="O-GLYCOSYL HYDROLASE FAMILY 13"/>
    <property type="match status" value="1"/>
</dbReference>
<dbReference type="Proteomes" id="UP000811844">
    <property type="component" value="Unassembled WGS sequence"/>
</dbReference>
<dbReference type="EMBL" id="JAAIKR010000002">
    <property type="protein sequence ID" value="MBR9727133.1"/>
    <property type="molecule type" value="Genomic_DNA"/>
</dbReference>
<name>A0ABS5HZB3_9GAMM</name>
<dbReference type="CDD" id="cd11349">
    <property type="entry name" value="AmyAc_3"/>
    <property type="match status" value="1"/>
</dbReference>
<evidence type="ECO:0000256" key="1">
    <source>
        <dbReference type="SAM" id="SignalP"/>
    </source>
</evidence>
<feature type="chain" id="PRO_5046464836" evidence="1">
    <location>
        <begin position="41"/>
        <end position="725"/>
    </location>
</feature>
<organism evidence="3 4">
    <name type="scientific">Shewanella intestini</name>
    <dbReference type="NCBI Taxonomy" id="2017544"/>
    <lineage>
        <taxon>Bacteria</taxon>
        <taxon>Pseudomonadati</taxon>
        <taxon>Pseudomonadota</taxon>
        <taxon>Gammaproteobacteria</taxon>
        <taxon>Alteromonadales</taxon>
        <taxon>Shewanellaceae</taxon>
        <taxon>Shewanella</taxon>
    </lineage>
</organism>
<feature type="signal peptide" evidence="1">
    <location>
        <begin position="1"/>
        <end position="40"/>
    </location>
</feature>
<dbReference type="Pfam" id="PF00128">
    <property type="entry name" value="Alpha-amylase"/>
    <property type="match status" value="2"/>
</dbReference>
<dbReference type="Gene3D" id="3.20.20.80">
    <property type="entry name" value="Glycosidases"/>
    <property type="match status" value="2"/>
</dbReference>
<keyword evidence="4" id="KW-1185">Reference proteome</keyword>
<dbReference type="PANTHER" id="PTHR10357">
    <property type="entry name" value="ALPHA-AMYLASE FAMILY MEMBER"/>
    <property type="match status" value="1"/>
</dbReference>
<dbReference type="InterPro" id="IPR006047">
    <property type="entry name" value="GH13_cat_dom"/>
</dbReference>
<dbReference type="SMART" id="SM00642">
    <property type="entry name" value="Aamy"/>
    <property type="match status" value="1"/>
</dbReference>
<reference evidence="3 4" key="1">
    <citation type="submission" date="2020-02" db="EMBL/GenBank/DDBJ databases">
        <title>Shewanella WXL01 sp. nov., a marine bacterium isolated from green algae in Luhuitou Fringing Reef (Northern South China Sea).</title>
        <authorList>
            <person name="Wang X."/>
        </authorList>
    </citation>
    <scope>NUCLEOTIDE SEQUENCE [LARGE SCALE GENOMIC DNA]</scope>
    <source>
        <strain evidence="3 4">MCCC 1A01895</strain>
    </source>
</reference>
<accession>A0ABS5HZB3</accession>
<protein>
    <submittedName>
        <fullName evidence="3">Alpha-amylase</fullName>
    </submittedName>
</protein>
<dbReference type="SUPFAM" id="SSF51445">
    <property type="entry name" value="(Trans)glycosidases"/>
    <property type="match status" value="1"/>
</dbReference>
<evidence type="ECO:0000313" key="4">
    <source>
        <dbReference type="Proteomes" id="UP000811844"/>
    </source>
</evidence>
<sequence>MRQVNIFSATATFPQHRPSNGLLAVSFILALGASVSPAFAVIDTPKANTVSPITSIDKSAMAHKALVYQVFTRLYGNTNTNNMAWGNIAQNGVGKFSDFSVTALQDIQSLGVTHIWYTGVPHHALINDYSAYGISNDDPDVVKGRAGSPYAVKDYYNVNPDLADNPAERLAEFEALIARTHQQGMKVIIDIVPNHVARRYQSLSAPQGVSDFGAADDTSVEYAKNNNFYYIQGSQFSVPQLPANQAVLGGQPHPLADGKFVETPAKWTGNGSRLAQPHANDWYETVKINYGVKPDGSADFPQLPASYATKTAAEHFAFWQQQSTESIPDSWVKFKQITQYWLDKGVDGFRYDMAEMVPVAFWSYLNSHIKHTNPKAFLLAEVYNPDLYRDYIHLGKMDYLYDKVDLYDTLKDIMHDKRSSAEIALVQSKVQDIEAHMLHFLENHDEQRIASADFAENPFNALPAMVLSTTLSRAPTLLYFGQDVGEAGAEHAGFGQPTRTSIFDYIGVPAHQRWMNNGKFDGGQSTQSEKQLRHYYQTLLNLSHSAAALSGHYVELDSLQRSLNTKGYNDKAFVFSRFNPQQQLVIATNFSYTEPARYTVTIPHSLIAKWPHMTTRPLTLTNLLASTIKPHLGQANHEALPLQQASEMQIKQASLTSKNNTSQSNWTIEFEPTQQGVVGKIKLQLAPLESVILALPSTDGMQTTMQLKTASELISTPVQQVDNAR</sequence>
<dbReference type="InterPro" id="IPR017853">
    <property type="entry name" value="GH"/>
</dbReference>
<comment type="caution">
    <text evidence="3">The sequence shown here is derived from an EMBL/GenBank/DDBJ whole genome shotgun (WGS) entry which is preliminary data.</text>
</comment>
<evidence type="ECO:0000259" key="2">
    <source>
        <dbReference type="SMART" id="SM00642"/>
    </source>
</evidence>
<dbReference type="RefSeq" id="WP_153663263.1">
    <property type="nucleotide sequence ID" value="NZ_JAAIKR010000002.1"/>
</dbReference>
<gene>
    <name evidence="3" type="ORF">G3R48_03865</name>
</gene>
<keyword evidence="1" id="KW-0732">Signal</keyword>
<feature type="domain" description="Glycosyl hydrolase family 13 catalytic" evidence="2">
    <location>
        <begin position="69"/>
        <end position="543"/>
    </location>
</feature>
<proteinExistence type="predicted"/>